<accession>A0ABS2DH58</accession>
<proteinExistence type="predicted"/>
<dbReference type="InterPro" id="IPR045946">
    <property type="entry name" value="DUF6366"/>
</dbReference>
<feature type="region of interest" description="Disordered" evidence="1">
    <location>
        <begin position="1"/>
        <end position="22"/>
    </location>
</feature>
<organism evidence="3 4">
    <name type="scientific">Bacillus suaedaesalsae</name>
    <dbReference type="NCBI Taxonomy" id="2810349"/>
    <lineage>
        <taxon>Bacteria</taxon>
        <taxon>Bacillati</taxon>
        <taxon>Bacillota</taxon>
        <taxon>Bacilli</taxon>
        <taxon>Bacillales</taxon>
        <taxon>Bacillaceae</taxon>
        <taxon>Bacillus</taxon>
    </lineage>
</organism>
<evidence type="ECO:0000256" key="2">
    <source>
        <dbReference type="SAM" id="Phobius"/>
    </source>
</evidence>
<reference evidence="3 4" key="1">
    <citation type="submission" date="2021-02" db="EMBL/GenBank/DDBJ databases">
        <title>Bacillus sp. RD4P76, an endophyte from a halophyte.</title>
        <authorList>
            <person name="Sun J.-Q."/>
        </authorList>
    </citation>
    <scope>NUCLEOTIDE SEQUENCE [LARGE SCALE GENOMIC DNA]</scope>
    <source>
        <strain evidence="3 4">RD4P76</strain>
    </source>
</reference>
<protein>
    <submittedName>
        <fullName evidence="3">Uncharacterized protein</fullName>
    </submittedName>
</protein>
<evidence type="ECO:0000313" key="3">
    <source>
        <dbReference type="EMBL" id="MBM6617789.1"/>
    </source>
</evidence>
<dbReference type="EMBL" id="JAFELM010000028">
    <property type="protein sequence ID" value="MBM6617789.1"/>
    <property type="molecule type" value="Genomic_DNA"/>
</dbReference>
<name>A0ABS2DH58_9BACI</name>
<dbReference type="Proteomes" id="UP001518925">
    <property type="component" value="Unassembled WGS sequence"/>
</dbReference>
<feature type="transmembrane region" description="Helical" evidence="2">
    <location>
        <begin position="36"/>
        <end position="59"/>
    </location>
</feature>
<feature type="compositionally biased region" description="Basic and acidic residues" evidence="1">
    <location>
        <begin position="1"/>
        <end position="15"/>
    </location>
</feature>
<keyword evidence="4" id="KW-1185">Reference proteome</keyword>
<evidence type="ECO:0000313" key="4">
    <source>
        <dbReference type="Proteomes" id="UP001518925"/>
    </source>
</evidence>
<evidence type="ECO:0000256" key="1">
    <source>
        <dbReference type="SAM" id="MobiDB-lite"/>
    </source>
</evidence>
<keyword evidence="2" id="KW-1133">Transmembrane helix</keyword>
<comment type="caution">
    <text evidence="3">The sequence shown here is derived from an EMBL/GenBank/DDBJ whole genome shotgun (WGS) entry which is preliminary data.</text>
</comment>
<gene>
    <name evidence="3" type="ORF">JR050_08920</name>
</gene>
<dbReference type="Pfam" id="PF19893">
    <property type="entry name" value="DUF6366"/>
    <property type="match status" value="1"/>
</dbReference>
<sequence length="64" mass="7096">MSIDDQEKMRRKELENNPMGNYSDAINSSMIGDPLVLVKGGCLTKIFTVLIIIIGFAILSQCSY</sequence>
<keyword evidence="2" id="KW-0472">Membrane</keyword>
<dbReference type="RefSeq" id="WP_204203161.1">
    <property type="nucleotide sequence ID" value="NZ_JAFELM010000028.1"/>
</dbReference>
<keyword evidence="2" id="KW-0812">Transmembrane</keyword>